<dbReference type="GO" id="GO:0003677">
    <property type="term" value="F:DNA binding"/>
    <property type="evidence" value="ECO:0007669"/>
    <property type="project" value="InterPro"/>
</dbReference>
<accession>A0A3E1Y8D6</accession>
<dbReference type="PROSITE" id="PS50943">
    <property type="entry name" value="HTH_CROC1"/>
    <property type="match status" value="1"/>
</dbReference>
<dbReference type="Gene3D" id="1.10.260.40">
    <property type="entry name" value="lambda repressor-like DNA-binding domains"/>
    <property type="match status" value="1"/>
</dbReference>
<comment type="caution">
    <text evidence="2">The sequence shown here is derived from an EMBL/GenBank/DDBJ whole genome shotgun (WGS) entry which is preliminary data.</text>
</comment>
<name>A0A3E1Y8D6_9BACT</name>
<dbReference type="SUPFAM" id="SSF47413">
    <property type="entry name" value="lambda repressor-like DNA-binding domains"/>
    <property type="match status" value="1"/>
</dbReference>
<dbReference type="InterPro" id="IPR010982">
    <property type="entry name" value="Lambda_DNA-bd_dom_sf"/>
</dbReference>
<protein>
    <submittedName>
        <fullName evidence="2">XRE family transcriptional regulator</fullName>
    </submittedName>
</protein>
<reference evidence="2 3" key="1">
    <citation type="submission" date="2018-07" db="EMBL/GenBank/DDBJ databases">
        <title>Chitinophaga K2CV101002-2 sp. nov., isolated from a monsoon evergreen broad-leaved forest soil.</title>
        <authorList>
            <person name="Lv Y."/>
        </authorList>
    </citation>
    <scope>NUCLEOTIDE SEQUENCE [LARGE SCALE GENOMIC DNA]</scope>
    <source>
        <strain evidence="2 3">GDMCC 1.1288</strain>
    </source>
</reference>
<dbReference type="AlphaFoldDB" id="A0A3E1Y8D6"/>
<dbReference type="InterPro" id="IPR001387">
    <property type="entry name" value="Cro/C1-type_HTH"/>
</dbReference>
<organism evidence="2 3">
    <name type="scientific">Chitinophaga silvatica</name>
    <dbReference type="NCBI Taxonomy" id="2282649"/>
    <lineage>
        <taxon>Bacteria</taxon>
        <taxon>Pseudomonadati</taxon>
        <taxon>Bacteroidota</taxon>
        <taxon>Chitinophagia</taxon>
        <taxon>Chitinophagales</taxon>
        <taxon>Chitinophagaceae</taxon>
        <taxon>Chitinophaga</taxon>
    </lineage>
</organism>
<evidence type="ECO:0000259" key="1">
    <source>
        <dbReference type="PROSITE" id="PS50943"/>
    </source>
</evidence>
<dbReference type="OrthoDB" id="7865033at2"/>
<dbReference type="CDD" id="cd00093">
    <property type="entry name" value="HTH_XRE"/>
    <property type="match status" value="1"/>
</dbReference>
<gene>
    <name evidence="2" type="ORF">DVR12_16190</name>
</gene>
<dbReference type="SMART" id="SM00530">
    <property type="entry name" value="HTH_XRE"/>
    <property type="match status" value="1"/>
</dbReference>
<keyword evidence="3" id="KW-1185">Reference proteome</keyword>
<sequence length="75" mass="8551">MINRAEKLKIHRIKAVLAEKDLMHKDLAAMVGKTPSAITRICNNDFQPTLKLLREIAIVLDVCICELLIDPRKEK</sequence>
<feature type="domain" description="HTH cro/C1-type" evidence="1">
    <location>
        <begin position="13"/>
        <end position="67"/>
    </location>
</feature>
<dbReference type="Pfam" id="PF01381">
    <property type="entry name" value="HTH_3"/>
    <property type="match status" value="1"/>
</dbReference>
<proteinExistence type="predicted"/>
<dbReference type="Proteomes" id="UP000260644">
    <property type="component" value="Unassembled WGS sequence"/>
</dbReference>
<evidence type="ECO:0000313" key="2">
    <source>
        <dbReference type="EMBL" id="RFS21435.1"/>
    </source>
</evidence>
<dbReference type="EMBL" id="QPMM01000008">
    <property type="protein sequence ID" value="RFS21435.1"/>
    <property type="molecule type" value="Genomic_DNA"/>
</dbReference>
<evidence type="ECO:0000313" key="3">
    <source>
        <dbReference type="Proteomes" id="UP000260644"/>
    </source>
</evidence>